<protein>
    <submittedName>
        <fullName evidence="2">Uncharacterized protein</fullName>
    </submittedName>
</protein>
<dbReference type="EMBL" id="JAVRQU010000019">
    <property type="protein sequence ID" value="KAK5692683.1"/>
    <property type="molecule type" value="Genomic_DNA"/>
</dbReference>
<comment type="caution">
    <text evidence="2">The sequence shown here is derived from an EMBL/GenBank/DDBJ whole genome shotgun (WGS) entry which is preliminary data.</text>
</comment>
<feature type="region of interest" description="Disordered" evidence="1">
    <location>
        <begin position="1"/>
        <end position="123"/>
    </location>
</feature>
<evidence type="ECO:0000313" key="2">
    <source>
        <dbReference type="EMBL" id="KAK5692683.1"/>
    </source>
</evidence>
<feature type="compositionally biased region" description="Polar residues" evidence="1">
    <location>
        <begin position="651"/>
        <end position="664"/>
    </location>
</feature>
<evidence type="ECO:0000313" key="3">
    <source>
        <dbReference type="Proteomes" id="UP001310594"/>
    </source>
</evidence>
<dbReference type="Proteomes" id="UP001310594">
    <property type="component" value="Unassembled WGS sequence"/>
</dbReference>
<gene>
    <name evidence="2" type="ORF">LTR97_010997</name>
</gene>
<feature type="compositionally biased region" description="Polar residues" evidence="1">
    <location>
        <begin position="27"/>
        <end position="44"/>
    </location>
</feature>
<feature type="region of interest" description="Disordered" evidence="1">
    <location>
        <begin position="378"/>
        <end position="410"/>
    </location>
</feature>
<evidence type="ECO:0000256" key="1">
    <source>
        <dbReference type="SAM" id="MobiDB-lite"/>
    </source>
</evidence>
<name>A0AAN7VTW0_9PEZI</name>
<organism evidence="2 3">
    <name type="scientific">Elasticomyces elasticus</name>
    <dbReference type="NCBI Taxonomy" id="574655"/>
    <lineage>
        <taxon>Eukaryota</taxon>
        <taxon>Fungi</taxon>
        <taxon>Dikarya</taxon>
        <taxon>Ascomycota</taxon>
        <taxon>Pezizomycotina</taxon>
        <taxon>Dothideomycetes</taxon>
        <taxon>Dothideomycetidae</taxon>
        <taxon>Mycosphaerellales</taxon>
        <taxon>Teratosphaeriaceae</taxon>
        <taxon>Elasticomyces</taxon>
    </lineage>
</organism>
<feature type="region of interest" description="Disordered" evidence="1">
    <location>
        <begin position="827"/>
        <end position="874"/>
    </location>
</feature>
<proteinExistence type="predicted"/>
<feature type="region of interest" description="Disordered" evidence="1">
    <location>
        <begin position="651"/>
        <end position="670"/>
    </location>
</feature>
<reference evidence="2" key="1">
    <citation type="submission" date="2023-08" db="EMBL/GenBank/DDBJ databases">
        <title>Black Yeasts Isolated from many extreme environments.</title>
        <authorList>
            <person name="Coleine C."/>
            <person name="Stajich J.E."/>
            <person name="Selbmann L."/>
        </authorList>
    </citation>
    <scope>NUCLEOTIDE SEQUENCE</scope>
    <source>
        <strain evidence="2">CCFEE 5810</strain>
    </source>
</reference>
<feature type="region of interest" description="Disordered" evidence="1">
    <location>
        <begin position="744"/>
        <end position="784"/>
    </location>
</feature>
<dbReference type="AlphaFoldDB" id="A0AAN7VTW0"/>
<feature type="compositionally biased region" description="Basic and acidic residues" evidence="1">
    <location>
        <begin position="82"/>
        <end position="100"/>
    </location>
</feature>
<feature type="compositionally biased region" description="Polar residues" evidence="1">
    <location>
        <begin position="381"/>
        <end position="401"/>
    </location>
</feature>
<feature type="region of interest" description="Disordered" evidence="1">
    <location>
        <begin position="423"/>
        <end position="451"/>
    </location>
</feature>
<feature type="region of interest" description="Disordered" evidence="1">
    <location>
        <begin position="702"/>
        <end position="730"/>
    </location>
</feature>
<feature type="compositionally biased region" description="Basic and acidic residues" evidence="1">
    <location>
        <begin position="702"/>
        <end position="713"/>
    </location>
</feature>
<feature type="region of interest" description="Disordered" evidence="1">
    <location>
        <begin position="892"/>
        <end position="921"/>
    </location>
</feature>
<accession>A0AAN7VTW0</accession>
<sequence length="946" mass="101288">MASLRSTRPVPIDQDSNDDSFGPLSPARSTTTSSLQNLPDNGTPLQKKRSWMNVGGTFRKGALGIKGAIDYVRGEQPSPQNEETREYPETPKRPQTERRRSTFTPKHASASFRKHFPRQNKTASVHSIFPVSAHESNDLPAAAGPECFTTDEEQQAGTHARRISVASSLAGSIRGFGRNISMKRPAVPPADQSPERPVAAAIPLPSSPINIPNAPPALSLNLGPSELFSPTFGCLKDDDSPGPDLKNELRFGDSEMRLALPKPTFDEIQCSAPRDGLSTPMPGTSLPLELDGISDRNDSLEALARAASVAHAADEAESIDCLIAQNCSPPPAVRPAPLVIPSKAKYRDITSSTVKTCPSDMQALSRQHTPMHEIDHGDIQRWQQRSRGPSLSSVPDGTTGQQHHERIDGEDSAVDLAAMASPWPPLPMRRTPSPQLPEDGAVESPPQAPHTPVMKLLSDDTASTNYDEFKTQQIFCPVEEEELNFPDYNNVGSGASPDGSPSSVAPLMTRLYEAATHPSQNSSPTSSLGGVLRAADVGSVFWKFGANNWLGGSGADATEDSINDDSDESTEMNICPTSPSAVPFMGDPLNFERQRSDGDARYNALQTGTAVNVAEDSKQYELSTLRFSLQEPITEVDLPLTISYDDPLQQSESVAAQQDSTDVDNTGAAFGSNKKGTAIQALQDALRDYYRAEAILGYDFKSRSDAGSEDDTRPASGNLMPDGVQTSSPTHLTEWERQTLQSAIPSQAHENADKASTRKVSSHPPTQCEDVAEPARQDSVATSVEERPKIILKLRRKKIEPITLPFRPATRNDCSPERVAAGEPVLPAALSSSPTGGIETGGFSPTASPRDSSKNRYAPLTQVPSSPPSPAAIRKFDGWGPGGFALAVGTCQEGKSKPVDDSNVMSSPVSGYEADSSEGCESPEAALPMELFLPALGGPWAHGNKD</sequence>